<gene>
    <name evidence="2" type="ORF">C8F04DRAFT_245450</name>
</gene>
<dbReference type="AlphaFoldDB" id="A0AAD6S734"/>
<sequence length="149" mass="16550">MHFALDAIQRFPSLTCLALHHVELHHSRGAIYRFPIQLNTLDLHLHRSSVEDFFKNLLSMDTIPVFSHFIFLASPQHQTHSRGSICVTSAIVFAASVSICAAYISVAPASKSCNSAQVADILTFRPSHFLQIPFFLKSFPPFTAPTSPT</sequence>
<keyword evidence="1" id="KW-0472">Membrane</keyword>
<accession>A0AAD6S734</accession>
<dbReference type="EMBL" id="JARJCM010000217">
    <property type="protein sequence ID" value="KAJ7022095.1"/>
    <property type="molecule type" value="Genomic_DNA"/>
</dbReference>
<keyword evidence="3" id="KW-1185">Reference proteome</keyword>
<proteinExistence type="predicted"/>
<name>A0AAD6S734_9AGAR</name>
<comment type="caution">
    <text evidence="2">The sequence shown here is derived from an EMBL/GenBank/DDBJ whole genome shotgun (WGS) entry which is preliminary data.</text>
</comment>
<reference evidence="2" key="1">
    <citation type="submission" date="2023-03" db="EMBL/GenBank/DDBJ databases">
        <title>Massive genome expansion in bonnet fungi (Mycena s.s.) driven by repeated elements and novel gene families across ecological guilds.</title>
        <authorList>
            <consortium name="Lawrence Berkeley National Laboratory"/>
            <person name="Harder C.B."/>
            <person name="Miyauchi S."/>
            <person name="Viragh M."/>
            <person name="Kuo A."/>
            <person name="Thoen E."/>
            <person name="Andreopoulos B."/>
            <person name="Lu D."/>
            <person name="Skrede I."/>
            <person name="Drula E."/>
            <person name="Henrissat B."/>
            <person name="Morin E."/>
            <person name="Kohler A."/>
            <person name="Barry K."/>
            <person name="LaButti K."/>
            <person name="Morin E."/>
            <person name="Salamov A."/>
            <person name="Lipzen A."/>
            <person name="Mereny Z."/>
            <person name="Hegedus B."/>
            <person name="Baldrian P."/>
            <person name="Stursova M."/>
            <person name="Weitz H."/>
            <person name="Taylor A."/>
            <person name="Grigoriev I.V."/>
            <person name="Nagy L.G."/>
            <person name="Martin F."/>
            <person name="Kauserud H."/>
        </authorList>
    </citation>
    <scope>NUCLEOTIDE SEQUENCE</scope>
    <source>
        <strain evidence="2">CBHHK200</strain>
    </source>
</reference>
<protein>
    <submittedName>
        <fullName evidence="2">Uncharacterized protein</fullName>
    </submittedName>
</protein>
<keyword evidence="1" id="KW-0812">Transmembrane</keyword>
<dbReference type="Proteomes" id="UP001218188">
    <property type="component" value="Unassembled WGS sequence"/>
</dbReference>
<feature type="transmembrane region" description="Helical" evidence="1">
    <location>
        <begin position="85"/>
        <end position="106"/>
    </location>
</feature>
<organism evidence="2 3">
    <name type="scientific">Mycena alexandri</name>
    <dbReference type="NCBI Taxonomy" id="1745969"/>
    <lineage>
        <taxon>Eukaryota</taxon>
        <taxon>Fungi</taxon>
        <taxon>Dikarya</taxon>
        <taxon>Basidiomycota</taxon>
        <taxon>Agaricomycotina</taxon>
        <taxon>Agaricomycetes</taxon>
        <taxon>Agaricomycetidae</taxon>
        <taxon>Agaricales</taxon>
        <taxon>Marasmiineae</taxon>
        <taxon>Mycenaceae</taxon>
        <taxon>Mycena</taxon>
    </lineage>
</organism>
<evidence type="ECO:0000313" key="2">
    <source>
        <dbReference type="EMBL" id="KAJ7022095.1"/>
    </source>
</evidence>
<evidence type="ECO:0000256" key="1">
    <source>
        <dbReference type="SAM" id="Phobius"/>
    </source>
</evidence>
<evidence type="ECO:0000313" key="3">
    <source>
        <dbReference type="Proteomes" id="UP001218188"/>
    </source>
</evidence>
<keyword evidence="1" id="KW-1133">Transmembrane helix</keyword>